<sequence length="43" mass="4786">MENFFALAAIVVGSAILGLALAYGFRRKDAHRPPEHDDARLKF</sequence>
<dbReference type="RefSeq" id="WP_255380915.1">
    <property type="nucleotide sequence ID" value="NZ_CAXURO020000001.1"/>
</dbReference>
<evidence type="ECO:0000313" key="1">
    <source>
        <dbReference type="EMBL" id="WFP92557.1"/>
    </source>
</evidence>
<accession>A0ABY8HLX9</accession>
<reference evidence="1 2" key="1">
    <citation type="submission" date="2023-03" db="EMBL/GenBank/DDBJ databases">
        <title>Comparative genome and transcriptome analysis combination mining strategies for increasing vitamin B12 production of Ensifer adhaerens strain.</title>
        <authorList>
            <person name="Yongheng L."/>
        </authorList>
    </citation>
    <scope>NUCLEOTIDE SEQUENCE [LARGE SCALE GENOMIC DNA]</scope>
    <source>
        <strain evidence="1 2">Casida A-T305</strain>
    </source>
</reference>
<organism evidence="1 2">
    <name type="scientific">Ensifer adhaerens</name>
    <name type="common">Sinorhizobium morelense</name>
    <dbReference type="NCBI Taxonomy" id="106592"/>
    <lineage>
        <taxon>Bacteria</taxon>
        <taxon>Pseudomonadati</taxon>
        <taxon>Pseudomonadota</taxon>
        <taxon>Alphaproteobacteria</taxon>
        <taxon>Hyphomicrobiales</taxon>
        <taxon>Rhizobiaceae</taxon>
        <taxon>Sinorhizobium/Ensifer group</taxon>
        <taxon>Ensifer</taxon>
    </lineage>
</organism>
<keyword evidence="2" id="KW-1185">Reference proteome</keyword>
<dbReference type="GeneID" id="74309037"/>
<evidence type="ECO:0000313" key="2">
    <source>
        <dbReference type="Proteomes" id="UP001214094"/>
    </source>
</evidence>
<name>A0ABY8HLX9_ENSAD</name>
<dbReference type="Proteomes" id="UP001214094">
    <property type="component" value="Chromosome"/>
</dbReference>
<dbReference type="EMBL" id="CP121308">
    <property type="protein sequence ID" value="WFP92557.1"/>
    <property type="molecule type" value="Genomic_DNA"/>
</dbReference>
<proteinExistence type="predicted"/>
<protein>
    <submittedName>
        <fullName evidence="1">Uncharacterized protein</fullName>
    </submittedName>
</protein>
<gene>
    <name evidence="1" type="ORF">P4B07_09420</name>
</gene>